<gene>
    <name evidence="2" type="ORF">IB285_06775</name>
</gene>
<keyword evidence="3" id="KW-1185">Reference proteome</keyword>
<dbReference type="RefSeq" id="WP_190787463.1">
    <property type="nucleotide sequence ID" value="NZ_JACXLC010000001.1"/>
</dbReference>
<reference evidence="2 3" key="1">
    <citation type="submission" date="2020-09" db="EMBL/GenBank/DDBJ databases">
        <authorList>
            <person name="Yoon J.-W."/>
        </authorList>
    </citation>
    <scope>NUCLEOTIDE SEQUENCE [LARGE SCALE GENOMIC DNA]</scope>
    <source>
        <strain evidence="2 3">KMU-140</strain>
    </source>
</reference>
<comment type="caution">
    <text evidence="2">The sequence shown here is derived from an EMBL/GenBank/DDBJ whole genome shotgun (WGS) entry which is preliminary data.</text>
</comment>
<organism evidence="2 3">
    <name type="scientific">Erythrobacter rubeus</name>
    <dbReference type="NCBI Taxonomy" id="2760803"/>
    <lineage>
        <taxon>Bacteria</taxon>
        <taxon>Pseudomonadati</taxon>
        <taxon>Pseudomonadota</taxon>
        <taxon>Alphaproteobacteria</taxon>
        <taxon>Sphingomonadales</taxon>
        <taxon>Erythrobacteraceae</taxon>
        <taxon>Erythrobacter/Porphyrobacter group</taxon>
        <taxon>Erythrobacter</taxon>
    </lineage>
</organism>
<evidence type="ECO:0000313" key="3">
    <source>
        <dbReference type="Proteomes" id="UP000635384"/>
    </source>
</evidence>
<feature type="signal peptide" evidence="1">
    <location>
        <begin position="1"/>
        <end position="20"/>
    </location>
</feature>
<evidence type="ECO:0008006" key="4">
    <source>
        <dbReference type="Google" id="ProtNLM"/>
    </source>
</evidence>
<sequence>MRVRHIFLLAAGSVALPACNEASNVPGSTDAANDFAARINGSGQTIGAREEVVDPEVTTSPAETTPTVAPPLNEVAAPVVFTPGTVSDPASETCGANLMQPFIGVSADIAVRAEIASVASQTEEIRFVEPGEPYITPDAGSPRLNLMLDPEGIIRDARCG</sequence>
<dbReference type="Gene3D" id="3.30.10.10">
    <property type="entry name" value="Trypsin Inhibitor V, subunit A"/>
    <property type="match status" value="1"/>
</dbReference>
<feature type="chain" id="PRO_5045282372" description="Peptidase inhibitor I78 family protein" evidence="1">
    <location>
        <begin position="21"/>
        <end position="160"/>
    </location>
</feature>
<evidence type="ECO:0000313" key="2">
    <source>
        <dbReference type="EMBL" id="MBD2841964.1"/>
    </source>
</evidence>
<protein>
    <recommendedName>
        <fullName evidence="4">Peptidase inhibitor I78 family protein</fullName>
    </recommendedName>
</protein>
<evidence type="ECO:0000256" key="1">
    <source>
        <dbReference type="SAM" id="SignalP"/>
    </source>
</evidence>
<dbReference type="EMBL" id="JACXLC010000001">
    <property type="protein sequence ID" value="MBD2841964.1"/>
    <property type="molecule type" value="Genomic_DNA"/>
</dbReference>
<proteinExistence type="predicted"/>
<dbReference type="Proteomes" id="UP000635384">
    <property type="component" value="Unassembled WGS sequence"/>
</dbReference>
<accession>A0ABR8KQ04</accession>
<keyword evidence="1" id="KW-0732">Signal</keyword>
<name>A0ABR8KQ04_9SPHN</name>